<comment type="caution">
    <text evidence="1">The sequence shown here is derived from an EMBL/GenBank/DDBJ whole genome shotgun (WGS) entry which is preliminary data.</text>
</comment>
<name>A0A9J5YGR5_SOLCO</name>
<protein>
    <submittedName>
        <fullName evidence="1">Uncharacterized protein</fullName>
    </submittedName>
</protein>
<dbReference type="Proteomes" id="UP000824120">
    <property type="component" value="Chromosome 6"/>
</dbReference>
<accession>A0A9J5YGR5</accession>
<evidence type="ECO:0000313" key="2">
    <source>
        <dbReference type="Proteomes" id="UP000824120"/>
    </source>
</evidence>
<proteinExistence type="predicted"/>
<gene>
    <name evidence="1" type="ORF">H5410_029568</name>
</gene>
<dbReference type="AlphaFoldDB" id="A0A9J5YGR5"/>
<evidence type="ECO:0000313" key="1">
    <source>
        <dbReference type="EMBL" id="KAG5598198.1"/>
    </source>
</evidence>
<sequence>MTHLLDTCPELEAYPTCKSIVVIDESSVATGKPFVATNESSGAADDLSIAINNVSVGTRFWFYLSLV</sequence>
<organism evidence="1 2">
    <name type="scientific">Solanum commersonii</name>
    <name type="common">Commerson's wild potato</name>
    <name type="synonym">Commerson's nightshade</name>
    <dbReference type="NCBI Taxonomy" id="4109"/>
    <lineage>
        <taxon>Eukaryota</taxon>
        <taxon>Viridiplantae</taxon>
        <taxon>Streptophyta</taxon>
        <taxon>Embryophyta</taxon>
        <taxon>Tracheophyta</taxon>
        <taxon>Spermatophyta</taxon>
        <taxon>Magnoliopsida</taxon>
        <taxon>eudicotyledons</taxon>
        <taxon>Gunneridae</taxon>
        <taxon>Pentapetalae</taxon>
        <taxon>asterids</taxon>
        <taxon>lamiids</taxon>
        <taxon>Solanales</taxon>
        <taxon>Solanaceae</taxon>
        <taxon>Solanoideae</taxon>
        <taxon>Solaneae</taxon>
        <taxon>Solanum</taxon>
    </lineage>
</organism>
<reference evidence="1 2" key="1">
    <citation type="submission" date="2020-09" db="EMBL/GenBank/DDBJ databases">
        <title>De no assembly of potato wild relative species, Solanum commersonii.</title>
        <authorList>
            <person name="Cho K."/>
        </authorList>
    </citation>
    <scope>NUCLEOTIDE SEQUENCE [LARGE SCALE GENOMIC DNA]</scope>
    <source>
        <strain evidence="1">LZ3.2</strain>
        <tissue evidence="1">Leaf</tissue>
    </source>
</reference>
<keyword evidence="2" id="KW-1185">Reference proteome</keyword>
<dbReference type="EMBL" id="JACXVP010000006">
    <property type="protein sequence ID" value="KAG5598198.1"/>
    <property type="molecule type" value="Genomic_DNA"/>
</dbReference>